<dbReference type="OrthoDB" id="7024925at2"/>
<reference evidence="10" key="1">
    <citation type="submission" date="2016-03" db="EMBL/GenBank/DDBJ databases">
        <authorList>
            <person name="Heylen K."/>
            <person name="De Vos P."/>
            <person name="Vekeman B."/>
        </authorList>
    </citation>
    <scope>NUCLEOTIDE SEQUENCE [LARGE SCALE GENOMIC DNA]</scope>
    <source>
        <strain evidence="10">R-45383</strain>
    </source>
</reference>
<evidence type="ECO:0000256" key="5">
    <source>
        <dbReference type="ARBA" id="ARBA00023224"/>
    </source>
</evidence>
<dbReference type="PANTHER" id="PTHR32089:SF119">
    <property type="entry name" value="METHYL-ACCEPTING CHEMOTAXIS PROTEIN CTPL"/>
    <property type="match status" value="1"/>
</dbReference>
<keyword evidence="2 7" id="KW-0812">Transmembrane</keyword>
<dbReference type="GO" id="GO:0007165">
    <property type="term" value="P:signal transduction"/>
    <property type="evidence" value="ECO:0007669"/>
    <property type="project" value="UniProtKB-KW"/>
</dbReference>
<dbReference type="PROSITE" id="PS50111">
    <property type="entry name" value="CHEMOTAXIS_TRANSDUC_2"/>
    <property type="match status" value="1"/>
</dbReference>
<organism evidence="9 10">
    <name type="scientific">Methylomonas koyamae</name>
    <dbReference type="NCBI Taxonomy" id="702114"/>
    <lineage>
        <taxon>Bacteria</taxon>
        <taxon>Pseudomonadati</taxon>
        <taxon>Pseudomonadota</taxon>
        <taxon>Gammaproteobacteria</taxon>
        <taxon>Methylococcales</taxon>
        <taxon>Methylococcaceae</taxon>
        <taxon>Methylomonas</taxon>
    </lineage>
</organism>
<protein>
    <recommendedName>
        <fullName evidence="8">Methyl-accepting transducer domain-containing protein</fullName>
    </recommendedName>
</protein>
<evidence type="ECO:0000256" key="7">
    <source>
        <dbReference type="SAM" id="Phobius"/>
    </source>
</evidence>
<dbReference type="STRING" id="702114.A1355_11235"/>
<dbReference type="SMART" id="SM00283">
    <property type="entry name" value="MA"/>
    <property type="match status" value="1"/>
</dbReference>
<evidence type="ECO:0000256" key="2">
    <source>
        <dbReference type="ARBA" id="ARBA00022692"/>
    </source>
</evidence>
<keyword evidence="3 7" id="KW-1133">Transmembrane helix</keyword>
<dbReference type="Gene3D" id="1.10.287.950">
    <property type="entry name" value="Methyl-accepting chemotaxis protein"/>
    <property type="match status" value="1"/>
</dbReference>
<dbReference type="AlphaFoldDB" id="A0A177NCA5"/>
<evidence type="ECO:0000256" key="4">
    <source>
        <dbReference type="ARBA" id="ARBA00023136"/>
    </source>
</evidence>
<keyword evidence="4 7" id="KW-0472">Membrane</keyword>
<dbReference type="SUPFAM" id="SSF58104">
    <property type="entry name" value="Methyl-accepting chemotaxis protein (MCP) signaling domain"/>
    <property type="match status" value="1"/>
</dbReference>
<dbReference type="Pfam" id="PF00015">
    <property type="entry name" value="MCPsignal"/>
    <property type="match status" value="1"/>
</dbReference>
<dbReference type="RefSeq" id="WP_064030744.1">
    <property type="nucleotide sequence ID" value="NZ_LUUK01000195.1"/>
</dbReference>
<dbReference type="GO" id="GO:0016020">
    <property type="term" value="C:membrane"/>
    <property type="evidence" value="ECO:0007669"/>
    <property type="project" value="UniProtKB-SubCell"/>
</dbReference>
<evidence type="ECO:0000256" key="6">
    <source>
        <dbReference type="PROSITE-ProRule" id="PRU00284"/>
    </source>
</evidence>
<proteinExistence type="predicted"/>
<dbReference type="Proteomes" id="UP000077628">
    <property type="component" value="Unassembled WGS sequence"/>
</dbReference>
<comment type="subcellular location">
    <subcellularLocation>
        <location evidence="1">Membrane</location>
        <topology evidence="1">Multi-pass membrane protein</topology>
    </subcellularLocation>
</comment>
<dbReference type="InterPro" id="IPR004089">
    <property type="entry name" value="MCPsignal_dom"/>
</dbReference>
<sequence>MKISRISKIVSLLLVLTLTGFTVAVVRSLQHLNHAFKAVEFVGQQQNQFYTRISQPVFNYLASGDATLLTDIDTNVGRAVRDIEANREVDDRLKAPFLDLLRTVQQSIVVELTSAGKLADPQILLINNEQQMSGHLQGLIDYASRAPVDAKTKQPYWELIGQTQAAVLNLSRARQSFFAAREAVSAENIQRYQRQLLALADRFKQLPLLGVMRDAANAEPDFGLGLTERAAEARDLAEEPISEIGALIRRYDIDLGSAEQFARQKAASRTQAAAQLQTLQQRFADLQTEIAGEYQYYEHILYTIVAICTAILIAICMLMIYIKRHLADVIAHISNHVDLLARGDLRGSVSLRSRIAEINLVKESLHKLHDYFESLIRHINQESSALNQYGRDILLVAASLESITADQRQATEAGAQQMTELHSSFVNVANSAADSQHATTSAHGLIDSGVAYMRHTQVQVAELAKATDETAASLEHLRRDAAGIETVLGVIQGFNDQINLLALNAAIEAARAGQYGRGFAVVADEVRKLASNTADSAEQIRGLIERLNRATETTVKLMNQQQAAAKTTAEAVDHVHQVFAGIKSSIGEVLSQSRVIAAASLQQSQVAERIANNFSHTAELAKQTTHEAQTNKLSASAISDVNQNLQNLIAQFKVA</sequence>
<keyword evidence="10" id="KW-1185">Reference proteome</keyword>
<dbReference type="EMBL" id="LUUK01000195">
    <property type="protein sequence ID" value="OAI15073.1"/>
    <property type="molecule type" value="Genomic_DNA"/>
</dbReference>
<evidence type="ECO:0000256" key="3">
    <source>
        <dbReference type="ARBA" id="ARBA00022989"/>
    </source>
</evidence>
<evidence type="ECO:0000259" key="8">
    <source>
        <dbReference type="PROSITE" id="PS50111"/>
    </source>
</evidence>
<feature type="transmembrane region" description="Helical" evidence="7">
    <location>
        <begin position="300"/>
        <end position="322"/>
    </location>
</feature>
<dbReference type="GO" id="GO:0006935">
    <property type="term" value="P:chemotaxis"/>
    <property type="evidence" value="ECO:0007669"/>
    <property type="project" value="UniProtKB-ARBA"/>
</dbReference>
<comment type="caution">
    <text evidence="9">The sequence shown here is derived from an EMBL/GenBank/DDBJ whole genome shotgun (WGS) entry which is preliminary data.</text>
</comment>
<evidence type="ECO:0000256" key="1">
    <source>
        <dbReference type="ARBA" id="ARBA00004141"/>
    </source>
</evidence>
<dbReference type="PANTHER" id="PTHR32089">
    <property type="entry name" value="METHYL-ACCEPTING CHEMOTAXIS PROTEIN MCPB"/>
    <property type="match status" value="1"/>
</dbReference>
<accession>A0A177NCA5</accession>
<gene>
    <name evidence="9" type="ORF">A1355_11235</name>
</gene>
<feature type="domain" description="Methyl-accepting transducer" evidence="8">
    <location>
        <begin position="382"/>
        <end position="618"/>
    </location>
</feature>
<keyword evidence="5 6" id="KW-0807">Transducer</keyword>
<evidence type="ECO:0000313" key="9">
    <source>
        <dbReference type="EMBL" id="OAI15073.1"/>
    </source>
</evidence>
<evidence type="ECO:0000313" key="10">
    <source>
        <dbReference type="Proteomes" id="UP000077628"/>
    </source>
</evidence>
<name>A0A177NCA5_9GAMM</name>